<dbReference type="AlphaFoldDB" id="A0A0L0VXF0"/>
<evidence type="ECO:0000256" key="1">
    <source>
        <dbReference type="SAM" id="MobiDB-lite"/>
    </source>
</evidence>
<evidence type="ECO:0000313" key="4">
    <source>
        <dbReference type="Proteomes" id="UP000054564"/>
    </source>
</evidence>
<organism evidence="3 4">
    <name type="scientific">Puccinia striiformis f. sp. tritici PST-78</name>
    <dbReference type="NCBI Taxonomy" id="1165861"/>
    <lineage>
        <taxon>Eukaryota</taxon>
        <taxon>Fungi</taxon>
        <taxon>Dikarya</taxon>
        <taxon>Basidiomycota</taxon>
        <taxon>Pucciniomycotina</taxon>
        <taxon>Pucciniomycetes</taxon>
        <taxon>Pucciniales</taxon>
        <taxon>Pucciniaceae</taxon>
        <taxon>Puccinia</taxon>
    </lineage>
</organism>
<dbReference type="SMART" id="SM00558">
    <property type="entry name" value="JmjC"/>
    <property type="match status" value="1"/>
</dbReference>
<evidence type="ECO:0000313" key="3">
    <source>
        <dbReference type="EMBL" id="KNF03877.1"/>
    </source>
</evidence>
<reference evidence="4" key="1">
    <citation type="submission" date="2014-03" db="EMBL/GenBank/DDBJ databases">
        <title>The Genome Sequence of Puccinia striiformis f. sp. tritici PST-78.</title>
        <authorList>
            <consortium name="The Broad Institute Genome Sequencing Platform"/>
            <person name="Cuomo C."/>
            <person name="Hulbert S."/>
            <person name="Chen X."/>
            <person name="Walker B."/>
            <person name="Young S.K."/>
            <person name="Zeng Q."/>
            <person name="Gargeya S."/>
            <person name="Fitzgerald M."/>
            <person name="Haas B."/>
            <person name="Abouelleil A."/>
            <person name="Alvarado L."/>
            <person name="Arachchi H.M."/>
            <person name="Berlin A.M."/>
            <person name="Chapman S.B."/>
            <person name="Goldberg J."/>
            <person name="Griggs A."/>
            <person name="Gujja S."/>
            <person name="Hansen M."/>
            <person name="Howarth C."/>
            <person name="Imamovic A."/>
            <person name="Larimer J."/>
            <person name="McCowan C."/>
            <person name="Montmayeur A."/>
            <person name="Murphy C."/>
            <person name="Neiman D."/>
            <person name="Pearson M."/>
            <person name="Priest M."/>
            <person name="Roberts A."/>
            <person name="Saif S."/>
            <person name="Shea T."/>
            <person name="Sisk P."/>
            <person name="Sykes S."/>
            <person name="Wortman J."/>
            <person name="Nusbaum C."/>
            <person name="Birren B."/>
        </authorList>
    </citation>
    <scope>NUCLEOTIDE SEQUENCE [LARGE SCALE GENOMIC DNA]</scope>
    <source>
        <strain evidence="4">race PST-78</strain>
    </source>
</reference>
<gene>
    <name evidence="3" type="ORF">PSTG_02965</name>
</gene>
<dbReference type="OrthoDB" id="424465at2759"/>
<protein>
    <recommendedName>
        <fullName evidence="2">JmjC domain-containing protein</fullName>
    </recommendedName>
</protein>
<dbReference type="GO" id="GO:0000987">
    <property type="term" value="F:cis-regulatory region sequence-specific DNA binding"/>
    <property type="evidence" value="ECO:0007669"/>
    <property type="project" value="TreeGrafter"/>
</dbReference>
<dbReference type="CDD" id="cd09917">
    <property type="entry name" value="F-box_SF"/>
    <property type="match status" value="1"/>
</dbReference>
<dbReference type="STRING" id="1165861.A0A0L0VXF0"/>
<accession>A0A0L0VXF0</accession>
<dbReference type="PROSITE" id="PS51184">
    <property type="entry name" value="JMJC"/>
    <property type="match status" value="1"/>
</dbReference>
<comment type="caution">
    <text evidence="3">The sequence shown here is derived from an EMBL/GenBank/DDBJ whole genome shotgun (WGS) entry which is preliminary data.</text>
</comment>
<dbReference type="Pfam" id="PF13621">
    <property type="entry name" value="Cupin_8"/>
    <property type="match status" value="1"/>
</dbReference>
<dbReference type="InterPro" id="IPR003347">
    <property type="entry name" value="JmjC_dom"/>
</dbReference>
<dbReference type="InterPro" id="IPR036047">
    <property type="entry name" value="F-box-like_dom_sf"/>
</dbReference>
<dbReference type="GO" id="GO:0005634">
    <property type="term" value="C:nucleus"/>
    <property type="evidence" value="ECO:0007669"/>
    <property type="project" value="TreeGrafter"/>
</dbReference>
<evidence type="ECO:0000259" key="2">
    <source>
        <dbReference type="PROSITE" id="PS51184"/>
    </source>
</evidence>
<dbReference type="InterPro" id="IPR041667">
    <property type="entry name" value="Cupin_8"/>
</dbReference>
<dbReference type="SUPFAM" id="SSF81383">
    <property type="entry name" value="F-box domain"/>
    <property type="match status" value="1"/>
</dbReference>
<dbReference type="PANTHER" id="PTHR12480:SF21">
    <property type="entry name" value="JMJC DOMAIN-CONTAINING PROTEIN 8"/>
    <property type="match status" value="1"/>
</dbReference>
<dbReference type="Gene3D" id="1.20.1280.50">
    <property type="match status" value="1"/>
</dbReference>
<dbReference type="Proteomes" id="UP000054564">
    <property type="component" value="Unassembled WGS sequence"/>
</dbReference>
<sequence>MTATTLNQPSINPRSIKPLGNLILSPPNAYAARATSLGKLSVLSDEILLLIFSELSPSDLHHHQAVSRYFFAWCAGLDGLWKPGFISKNNERLSDWKGSWRSSYIWKFMTSVLNQSGDQSLAHGHLPTDLIRTPSVFSDVLFQPILCVNHSIHSIISRLTGSKKFHSSIEKVIIENSKTFQLPNKPAILKGLIDEWPAYSPSSDYRWTLDSLTGRYPNVEFRAESTLTTLSDYREYHDNCMLDESPVYMFDSQFFEKTSTPTFQRGLGEDFVVPEIFQQDLFSCLGDQRPDYRWLIVGPARSGSTWHIDPNGTSAWNAVITGRKYWICFPPHTTPPGVMVNDDESEVESPLSISEWFLNYYDFAKETYGRFSKHPETRGLMLEGICEAGETFFVPSGWWHLVINLESSIAITQNFVSDNELTSVLHFMKHKPDQLSGFKFKNRELTDQASDSDDCLPTMSSDKSSSSIFEGFLTQLSRSKKISDQSLNEVLISVEQLEIERLQNRSKRLLNTHRQNNGDDDQELLNPQIKKRKNQLGDLSSVDSDFNNSSLWNEIKKPKTSIISDPNNDLMDKDVGDDTHTPLHCQDSPVNDASDRNSDQGGFKFGFDLE</sequence>
<proteinExistence type="predicted"/>
<feature type="domain" description="JmjC" evidence="2">
    <location>
        <begin position="262"/>
        <end position="432"/>
    </location>
</feature>
<feature type="compositionally biased region" description="Basic and acidic residues" evidence="1">
    <location>
        <begin position="570"/>
        <end position="581"/>
    </location>
</feature>
<dbReference type="Gene3D" id="2.60.120.650">
    <property type="entry name" value="Cupin"/>
    <property type="match status" value="1"/>
</dbReference>
<feature type="region of interest" description="Disordered" evidence="1">
    <location>
        <begin position="560"/>
        <end position="610"/>
    </location>
</feature>
<dbReference type="PANTHER" id="PTHR12480">
    <property type="entry name" value="ARGININE DEMETHYLASE AND LYSYL-HYDROXYLASE JMJD"/>
    <property type="match status" value="1"/>
</dbReference>
<name>A0A0L0VXF0_9BASI</name>
<keyword evidence="4" id="KW-1185">Reference proteome</keyword>
<dbReference type="EMBL" id="AJIL01000015">
    <property type="protein sequence ID" value="KNF03877.1"/>
    <property type="molecule type" value="Genomic_DNA"/>
</dbReference>
<dbReference type="InterPro" id="IPR050910">
    <property type="entry name" value="JMJD6_ArgDemeth/LysHydrox"/>
</dbReference>
<dbReference type="SUPFAM" id="SSF51197">
    <property type="entry name" value="Clavaminate synthase-like"/>
    <property type="match status" value="1"/>
</dbReference>